<protein>
    <submittedName>
        <fullName evidence="2">Uncharacterized protein</fullName>
    </submittedName>
</protein>
<organism evidence="2 3">
    <name type="scientific">Grifola frondosa</name>
    <name type="common">Maitake</name>
    <name type="synonym">Polyporus frondosus</name>
    <dbReference type="NCBI Taxonomy" id="5627"/>
    <lineage>
        <taxon>Eukaryota</taxon>
        <taxon>Fungi</taxon>
        <taxon>Dikarya</taxon>
        <taxon>Basidiomycota</taxon>
        <taxon>Agaricomycotina</taxon>
        <taxon>Agaricomycetes</taxon>
        <taxon>Polyporales</taxon>
        <taxon>Grifolaceae</taxon>
        <taxon>Grifola</taxon>
    </lineage>
</organism>
<feature type="compositionally biased region" description="Basic and acidic residues" evidence="1">
    <location>
        <begin position="35"/>
        <end position="58"/>
    </location>
</feature>
<accession>A0A1C7MDC3</accession>
<comment type="caution">
    <text evidence="2">The sequence shown here is derived from an EMBL/GenBank/DDBJ whole genome shotgun (WGS) entry which is preliminary data.</text>
</comment>
<dbReference type="OrthoDB" id="2800649at2759"/>
<evidence type="ECO:0000256" key="1">
    <source>
        <dbReference type="SAM" id="MobiDB-lite"/>
    </source>
</evidence>
<evidence type="ECO:0000313" key="3">
    <source>
        <dbReference type="Proteomes" id="UP000092993"/>
    </source>
</evidence>
<reference evidence="2 3" key="1">
    <citation type="submission" date="2016-03" db="EMBL/GenBank/DDBJ databases">
        <title>Whole genome sequencing of Grifola frondosa 9006-11.</title>
        <authorList>
            <person name="Min B."/>
            <person name="Park H."/>
            <person name="Kim J.-G."/>
            <person name="Cho H."/>
            <person name="Oh Y.-L."/>
            <person name="Kong W.-S."/>
            <person name="Choi I.-G."/>
        </authorList>
    </citation>
    <scope>NUCLEOTIDE SEQUENCE [LARGE SCALE GENOMIC DNA]</scope>
    <source>
        <strain evidence="2 3">9006-11</strain>
    </source>
</reference>
<feature type="compositionally biased region" description="Polar residues" evidence="1">
    <location>
        <begin position="202"/>
        <end position="223"/>
    </location>
</feature>
<feature type="region of interest" description="Disordered" evidence="1">
    <location>
        <begin position="1"/>
        <end position="339"/>
    </location>
</feature>
<name>A0A1C7MDC3_GRIFR</name>
<evidence type="ECO:0000313" key="2">
    <source>
        <dbReference type="EMBL" id="OBZ74379.1"/>
    </source>
</evidence>
<dbReference type="EMBL" id="LUGG01000005">
    <property type="protein sequence ID" value="OBZ74379.1"/>
    <property type="molecule type" value="Genomic_DNA"/>
</dbReference>
<feature type="compositionally biased region" description="Basic and acidic residues" evidence="1">
    <location>
        <begin position="179"/>
        <end position="195"/>
    </location>
</feature>
<feature type="compositionally biased region" description="Acidic residues" evidence="1">
    <location>
        <begin position="104"/>
        <end position="113"/>
    </location>
</feature>
<feature type="compositionally biased region" description="Basic residues" evidence="1">
    <location>
        <begin position="246"/>
        <end position="256"/>
    </location>
</feature>
<gene>
    <name evidence="2" type="ORF">A0H81_05453</name>
</gene>
<dbReference type="AlphaFoldDB" id="A0A1C7MDC3"/>
<keyword evidence="3" id="KW-1185">Reference proteome</keyword>
<proteinExistence type="predicted"/>
<dbReference type="Proteomes" id="UP000092993">
    <property type="component" value="Unassembled WGS sequence"/>
</dbReference>
<feature type="compositionally biased region" description="Low complexity" evidence="1">
    <location>
        <begin position="138"/>
        <end position="147"/>
    </location>
</feature>
<sequence length="594" mass="64900">MPATRAANKNQHPGEVDLKRKHRNQTEINAGLETKAAKEKKSKVDQKNKEARIAKLEDNISMTDAQTGAMADISKPPKKDRSLRQRSRVPASVDEVTRTKEPVPDGEEAEVPTEIETTSSESEVEPLAKKVKKGDSGARTAIAAARKTAPEPGADQQEIAKVSSKQPAKKKSTKTKATSVEDKMGLVKTWGKSESDWGSIPAPTSHSTSKSDVQGASSASGDTSKSKAKLAANAASPPSTPPLKPKAARAGKKVTKPKTPLKVEKKGIVSDDESVERDAAMSSPEKKGKRLTSDGMVTVTSNRSEPEDLGAQSTTDTKIESDDSKTSSASAKDGKDSEETYKVPPELHYLFRKRFMPTIIALVGRLDNPWSFVECGAREVDLAVEYLQMLWLEVFESTPSLRSRGYAKLDPESAYNNEVRAQEAQDMLKDLWFLFEKAHKLPYRGLFRSVFIIRTFGHFLSACQGVIPYPSHNITSLNILPVGALAIAAAAVERAVWLWAEKRVTISGSGQIDYPKRPFNPKAAKESKYHHHFSDLRWGGATREYVVSAKNLSAPKVMKIVDMARPSCIMISDDEDATVGRASLVDGDSDSERE</sequence>